<keyword evidence="2" id="KW-0472">Membrane</keyword>
<name>A0AAP2GI20_9BACT</name>
<proteinExistence type="predicted"/>
<evidence type="ECO:0000256" key="1">
    <source>
        <dbReference type="SAM" id="MobiDB-lite"/>
    </source>
</evidence>
<feature type="region of interest" description="Disordered" evidence="1">
    <location>
        <begin position="85"/>
        <end position="105"/>
    </location>
</feature>
<dbReference type="EMBL" id="JAHESF010000005">
    <property type="protein sequence ID" value="MBT1696669.1"/>
    <property type="molecule type" value="Genomic_DNA"/>
</dbReference>
<evidence type="ECO:0000313" key="3">
    <source>
        <dbReference type="EMBL" id="MBT1696669.1"/>
    </source>
</evidence>
<evidence type="ECO:0000256" key="2">
    <source>
        <dbReference type="SAM" id="Phobius"/>
    </source>
</evidence>
<keyword evidence="4" id="KW-1185">Reference proteome</keyword>
<dbReference type="AlphaFoldDB" id="A0AAP2GI20"/>
<dbReference type="Proteomes" id="UP001319200">
    <property type="component" value="Unassembled WGS sequence"/>
</dbReference>
<feature type="transmembrane region" description="Helical" evidence="2">
    <location>
        <begin position="37"/>
        <end position="55"/>
    </location>
</feature>
<comment type="caution">
    <text evidence="3">The sequence shown here is derived from an EMBL/GenBank/DDBJ whole genome shotgun (WGS) entry which is preliminary data.</text>
</comment>
<accession>A0AAP2GI20</accession>
<keyword evidence="2" id="KW-0812">Transmembrane</keyword>
<protein>
    <submittedName>
        <fullName evidence="3">Uncharacterized protein</fullName>
    </submittedName>
</protein>
<evidence type="ECO:0000313" key="4">
    <source>
        <dbReference type="Proteomes" id="UP001319200"/>
    </source>
</evidence>
<sequence>MEEDKIEAFFRGMKKSDEQLVIPPFVKQKKTRRLPSFLYAAAAVVTALVVVVYLVRQGSVERVQPGEVIILVYQDAPRTHSLMDVQEQSLSDWESPTDYLSEDLE</sequence>
<gene>
    <name evidence="3" type="ORF">KK083_07280</name>
</gene>
<reference evidence="3 4" key="1">
    <citation type="submission" date="2021-05" db="EMBL/GenBank/DDBJ databases">
        <title>A Polyphasic approach of four new species of the genus Ohtaekwangia: Ohtaekwangia histidinii sp. nov., Ohtaekwangia cretensis sp. nov., Ohtaekwangia indiensis sp. nov., Ohtaekwangia reichenbachii sp. nov. from diverse environment.</title>
        <authorList>
            <person name="Octaviana S."/>
        </authorList>
    </citation>
    <scope>NUCLEOTIDE SEQUENCE [LARGE SCALE GENOMIC DNA]</scope>
    <source>
        <strain evidence="3 4">PWU4</strain>
    </source>
</reference>
<dbReference type="RefSeq" id="WP_254162002.1">
    <property type="nucleotide sequence ID" value="NZ_JAHESF010000005.1"/>
</dbReference>
<organism evidence="3 4">
    <name type="scientific">Chryseosolibacter histidini</name>
    <dbReference type="NCBI Taxonomy" id="2782349"/>
    <lineage>
        <taxon>Bacteria</taxon>
        <taxon>Pseudomonadati</taxon>
        <taxon>Bacteroidota</taxon>
        <taxon>Cytophagia</taxon>
        <taxon>Cytophagales</taxon>
        <taxon>Chryseotaleaceae</taxon>
        <taxon>Chryseosolibacter</taxon>
    </lineage>
</organism>
<keyword evidence="2" id="KW-1133">Transmembrane helix</keyword>